<evidence type="ECO:0000313" key="4">
    <source>
        <dbReference type="Proteomes" id="UP001596292"/>
    </source>
</evidence>
<reference evidence="4" key="1">
    <citation type="journal article" date="2019" name="Int. J. Syst. Evol. Microbiol.">
        <title>The Global Catalogue of Microorganisms (GCM) 10K type strain sequencing project: providing services to taxonomists for standard genome sequencing and annotation.</title>
        <authorList>
            <consortium name="The Broad Institute Genomics Platform"/>
            <consortium name="The Broad Institute Genome Sequencing Center for Infectious Disease"/>
            <person name="Wu L."/>
            <person name="Ma J."/>
        </authorList>
    </citation>
    <scope>NUCLEOTIDE SEQUENCE [LARGE SCALE GENOMIC DNA]</scope>
    <source>
        <strain evidence="4">CCUG 48316</strain>
    </source>
</reference>
<dbReference type="RefSeq" id="WP_378967903.1">
    <property type="nucleotide sequence ID" value="NZ_JBHSWN010000001.1"/>
</dbReference>
<evidence type="ECO:0000256" key="1">
    <source>
        <dbReference type="ARBA" id="ARBA00009677"/>
    </source>
</evidence>
<feature type="domain" description="Flagellar basal-body/hook protein C-terminal" evidence="2">
    <location>
        <begin position="1"/>
        <end position="28"/>
    </location>
</feature>
<sequence length="30" mass="3363">MIETQQAYSANTKVLNAANEMLQDALTMYV</sequence>
<dbReference type="InterPro" id="IPR010930">
    <property type="entry name" value="Flg_bb/hook_C_dom"/>
</dbReference>
<proteinExistence type="inferred from homology"/>
<keyword evidence="3" id="KW-0966">Cell projection</keyword>
<dbReference type="Proteomes" id="UP001596292">
    <property type="component" value="Unassembled WGS sequence"/>
</dbReference>
<dbReference type="Pfam" id="PF06429">
    <property type="entry name" value="Flg_bbr_C"/>
    <property type="match status" value="1"/>
</dbReference>
<protein>
    <submittedName>
        <fullName evidence="3">Flagellar basal body rod C-terminal domain-containing protein</fullName>
    </submittedName>
</protein>
<gene>
    <name evidence="3" type="ORF">ACFQE0_05675</name>
</gene>
<keyword evidence="3" id="KW-0969">Cilium</keyword>
<evidence type="ECO:0000259" key="2">
    <source>
        <dbReference type="Pfam" id="PF06429"/>
    </source>
</evidence>
<dbReference type="EMBL" id="JBHSWN010000001">
    <property type="protein sequence ID" value="MFC6789163.1"/>
    <property type="molecule type" value="Genomic_DNA"/>
</dbReference>
<comment type="caution">
    <text evidence="3">The sequence shown here is derived from an EMBL/GenBank/DDBJ whole genome shotgun (WGS) entry which is preliminary data.</text>
</comment>
<name>A0ABW2BFK2_9HYPH</name>
<organism evidence="3 4">
    <name type="scientific">Methylobacterium komagatae</name>
    <dbReference type="NCBI Taxonomy" id="374425"/>
    <lineage>
        <taxon>Bacteria</taxon>
        <taxon>Pseudomonadati</taxon>
        <taxon>Pseudomonadota</taxon>
        <taxon>Alphaproteobacteria</taxon>
        <taxon>Hyphomicrobiales</taxon>
        <taxon>Methylobacteriaceae</taxon>
        <taxon>Methylobacterium</taxon>
    </lineage>
</organism>
<accession>A0ABW2BFK2</accession>
<evidence type="ECO:0000313" key="3">
    <source>
        <dbReference type="EMBL" id="MFC6789163.1"/>
    </source>
</evidence>
<keyword evidence="4" id="KW-1185">Reference proteome</keyword>
<comment type="similarity">
    <text evidence="1">Belongs to the flagella basal body rod proteins family.</text>
</comment>
<keyword evidence="3" id="KW-0282">Flagellum</keyword>